<dbReference type="AlphaFoldDB" id="A0A086KB23"/>
<feature type="compositionally biased region" description="Basic and acidic residues" evidence="1">
    <location>
        <begin position="28"/>
        <end position="39"/>
    </location>
</feature>
<feature type="region of interest" description="Disordered" evidence="1">
    <location>
        <begin position="28"/>
        <end position="47"/>
    </location>
</feature>
<protein>
    <recommendedName>
        <fullName evidence="5">Transmembrane protein</fullName>
    </recommendedName>
</protein>
<keyword evidence="2" id="KW-0732">Signal</keyword>
<proteinExistence type="predicted"/>
<evidence type="ECO:0000256" key="1">
    <source>
        <dbReference type="SAM" id="MobiDB-lite"/>
    </source>
</evidence>
<accession>A0A086KB23</accession>
<evidence type="ECO:0000256" key="2">
    <source>
        <dbReference type="SAM" id="SignalP"/>
    </source>
</evidence>
<dbReference type="VEuPathDB" id="ToxoDB:TGP89_214860"/>
<feature type="region of interest" description="Disordered" evidence="1">
    <location>
        <begin position="152"/>
        <end position="187"/>
    </location>
</feature>
<sequence length="229" mass="26676">MFFLECLFSCSTFWPLCTLSAKPSRQAFKDGQEKRERSDPGCGDTGQHKMEKLTVCRSSSERRGGSWKGFFNAMSRQQGYQRAIKMDSFLNGKSLTAASTTQKSPVKTFGGLLESWRKRKTTKRWKGATPARRKTKARARLLQLGRVDESRCVESEGQESKTKQRQEWKIRRSERDRRKETGRRRHKWPFPETRVQFEESSCHYKENLSSLPQHRGIPWGEIKRACFSV</sequence>
<name>A0A086KB23_TOXGO</name>
<dbReference type="EMBL" id="AEYI02001100">
    <property type="protein sequence ID" value="KFG41591.1"/>
    <property type="molecule type" value="Genomic_DNA"/>
</dbReference>
<feature type="chain" id="PRO_5001809132" description="Transmembrane protein" evidence="2">
    <location>
        <begin position="21"/>
        <end position="229"/>
    </location>
</feature>
<reference evidence="3 4" key="1">
    <citation type="submission" date="2014-03" db="EMBL/GenBank/DDBJ databases">
        <authorList>
            <person name="Sibley D."/>
            <person name="Venepally P."/>
            <person name="Karamycheva S."/>
            <person name="Hadjithomas M."/>
            <person name="Khan A."/>
            <person name="Brunk B."/>
            <person name="Roos D."/>
            <person name="Caler E."/>
            <person name="Lorenzi H."/>
        </authorList>
    </citation>
    <scope>NUCLEOTIDE SEQUENCE [LARGE SCALE GENOMIC DNA]</scope>
    <source>
        <strain evidence="4">p89</strain>
    </source>
</reference>
<feature type="signal peptide" evidence="2">
    <location>
        <begin position="1"/>
        <end position="20"/>
    </location>
</feature>
<organism evidence="3 4">
    <name type="scientific">Toxoplasma gondii p89</name>
    <dbReference type="NCBI Taxonomy" id="943119"/>
    <lineage>
        <taxon>Eukaryota</taxon>
        <taxon>Sar</taxon>
        <taxon>Alveolata</taxon>
        <taxon>Apicomplexa</taxon>
        <taxon>Conoidasida</taxon>
        <taxon>Coccidia</taxon>
        <taxon>Eucoccidiorida</taxon>
        <taxon>Eimeriorina</taxon>
        <taxon>Sarcocystidae</taxon>
        <taxon>Toxoplasma</taxon>
    </lineage>
</organism>
<evidence type="ECO:0008006" key="5">
    <source>
        <dbReference type="Google" id="ProtNLM"/>
    </source>
</evidence>
<dbReference type="Proteomes" id="UP000028828">
    <property type="component" value="Unassembled WGS sequence"/>
</dbReference>
<evidence type="ECO:0000313" key="3">
    <source>
        <dbReference type="EMBL" id="KFG41591.1"/>
    </source>
</evidence>
<feature type="compositionally biased region" description="Basic and acidic residues" evidence="1">
    <location>
        <begin position="152"/>
        <end position="179"/>
    </location>
</feature>
<comment type="caution">
    <text evidence="3">The sequence shown here is derived from an EMBL/GenBank/DDBJ whole genome shotgun (WGS) entry which is preliminary data.</text>
</comment>
<gene>
    <name evidence="3" type="ORF">TGP89_214860</name>
</gene>
<evidence type="ECO:0000313" key="4">
    <source>
        <dbReference type="Proteomes" id="UP000028828"/>
    </source>
</evidence>